<reference evidence="1" key="1">
    <citation type="journal article" date="2022" name="bioRxiv">
        <title>Sequencing and chromosome-scale assembly of the giantPleurodeles waltlgenome.</title>
        <authorList>
            <person name="Brown T."/>
            <person name="Elewa A."/>
            <person name="Iarovenko S."/>
            <person name="Subramanian E."/>
            <person name="Araus A.J."/>
            <person name="Petzold A."/>
            <person name="Susuki M."/>
            <person name="Suzuki K.-i.T."/>
            <person name="Hayashi T."/>
            <person name="Toyoda A."/>
            <person name="Oliveira C."/>
            <person name="Osipova E."/>
            <person name="Leigh N.D."/>
            <person name="Simon A."/>
            <person name="Yun M.H."/>
        </authorList>
    </citation>
    <scope>NUCLEOTIDE SEQUENCE</scope>
    <source>
        <strain evidence="1">20211129_DDA</strain>
        <tissue evidence="1">Liver</tissue>
    </source>
</reference>
<dbReference type="Proteomes" id="UP001066276">
    <property type="component" value="Chromosome 10"/>
</dbReference>
<name>A0AAV7M064_PLEWA</name>
<dbReference type="EMBL" id="JANPWB010000014">
    <property type="protein sequence ID" value="KAJ1096175.1"/>
    <property type="molecule type" value="Genomic_DNA"/>
</dbReference>
<accession>A0AAV7M064</accession>
<evidence type="ECO:0000313" key="2">
    <source>
        <dbReference type="Proteomes" id="UP001066276"/>
    </source>
</evidence>
<dbReference type="AlphaFoldDB" id="A0AAV7M064"/>
<organism evidence="1 2">
    <name type="scientific">Pleurodeles waltl</name>
    <name type="common">Iberian ribbed newt</name>
    <dbReference type="NCBI Taxonomy" id="8319"/>
    <lineage>
        <taxon>Eukaryota</taxon>
        <taxon>Metazoa</taxon>
        <taxon>Chordata</taxon>
        <taxon>Craniata</taxon>
        <taxon>Vertebrata</taxon>
        <taxon>Euteleostomi</taxon>
        <taxon>Amphibia</taxon>
        <taxon>Batrachia</taxon>
        <taxon>Caudata</taxon>
        <taxon>Salamandroidea</taxon>
        <taxon>Salamandridae</taxon>
        <taxon>Pleurodelinae</taxon>
        <taxon>Pleurodeles</taxon>
    </lineage>
</organism>
<protein>
    <recommendedName>
        <fullName evidence="3">Secreted protein</fullName>
    </recommendedName>
</protein>
<evidence type="ECO:0000313" key="1">
    <source>
        <dbReference type="EMBL" id="KAJ1096175.1"/>
    </source>
</evidence>
<evidence type="ECO:0008006" key="3">
    <source>
        <dbReference type="Google" id="ProtNLM"/>
    </source>
</evidence>
<proteinExistence type="predicted"/>
<gene>
    <name evidence="1" type="ORF">NDU88_001319</name>
</gene>
<keyword evidence="2" id="KW-1185">Reference proteome</keyword>
<sequence length="94" mass="10303">MVMALGAGMLGGRRAGEQKNSKANRYLLPPWASPRVPLPGLARLPLLVPGVLTRRDAVRCAVRLCFRCAVRLCFRFTVYETETATDTEKGLAAE</sequence>
<comment type="caution">
    <text evidence="1">The sequence shown here is derived from an EMBL/GenBank/DDBJ whole genome shotgun (WGS) entry which is preliminary data.</text>
</comment>